<evidence type="ECO:0008006" key="4">
    <source>
        <dbReference type="Google" id="ProtNLM"/>
    </source>
</evidence>
<proteinExistence type="predicted"/>
<feature type="transmembrane region" description="Helical" evidence="1">
    <location>
        <begin position="27"/>
        <end position="45"/>
    </location>
</feature>
<protein>
    <recommendedName>
        <fullName evidence="4">Dolichyl-phosphate-mannose-protein mannosyltransferase</fullName>
    </recommendedName>
</protein>
<feature type="transmembrane region" description="Helical" evidence="1">
    <location>
        <begin position="164"/>
        <end position="180"/>
    </location>
</feature>
<feature type="transmembrane region" description="Helical" evidence="1">
    <location>
        <begin position="234"/>
        <end position="255"/>
    </location>
</feature>
<feature type="transmembrane region" description="Helical" evidence="1">
    <location>
        <begin position="356"/>
        <end position="376"/>
    </location>
</feature>
<feature type="transmembrane region" description="Helical" evidence="1">
    <location>
        <begin position="318"/>
        <end position="336"/>
    </location>
</feature>
<dbReference type="OrthoDB" id="1814621at2"/>
<feature type="transmembrane region" description="Helical" evidence="1">
    <location>
        <begin position="382"/>
        <end position="401"/>
    </location>
</feature>
<dbReference type="Proteomes" id="UP000185151">
    <property type="component" value="Unassembled WGS sequence"/>
</dbReference>
<gene>
    <name evidence="2" type="ORF">SAMN05444165_7184</name>
</gene>
<dbReference type="RefSeq" id="WP_074302144.1">
    <property type="nucleotide sequence ID" value="NZ_FSRU01000003.1"/>
</dbReference>
<evidence type="ECO:0000256" key="1">
    <source>
        <dbReference type="SAM" id="Phobius"/>
    </source>
</evidence>
<dbReference type="EMBL" id="FSRU01000003">
    <property type="protein sequence ID" value="SIO67882.1"/>
    <property type="molecule type" value="Genomic_DNA"/>
</dbReference>
<feature type="transmembrane region" description="Helical" evidence="1">
    <location>
        <begin position="134"/>
        <end position="152"/>
    </location>
</feature>
<feature type="transmembrane region" description="Helical" evidence="1">
    <location>
        <begin position="102"/>
        <end position="122"/>
    </location>
</feature>
<sequence>MNTVESTIPRKSVWRRLLSVDLNTPRALATARVGVPLLFGLWSLWLGQDKNWDLFNYHLYNAFAFLHDKLHTDFAPAGMQTYFNPVLDVGYYVLNAYLPAPLVGFLMGVIHGLNFVLLLAIARRALPDLPAEDRYRVPLLLAIAGILTANFLSELGNTMGDDTTALFSLASLLVLLTYWNRLASASAKSFGIAVLGGLLVGVGMGLKLTNVVYAVALCVSLLLFPATPFARVRLAFVFGIGVLVGLSLSGGYWLWKMWETFGNPVFPQFSSVFPNALTPRVGVADTSWLPKTTLETVLWPFLFSLHSKRVGQATLHQWIWPVVYVLFWAWIALSGLRTLRRSSSHGKALDPRARYVVAFVALGYLLWLKLFSIYRYVVPMELLTPLVAFLLLTQLTAYLTARRIAAWTLSVTTLVVVLGGVETWGHESWARQAFRAETPSLDSPQTTTAIIVGGDPAWGWLATLFPATVAFTQIGGNFPGTPLYDEHVRQLVRQRGGPTFAVFEVKDNWRIEFVAKMNRIADEIGFTGSTEACKRLQWTVSRFRLHASVQWLSGASSQGPACQLGLRADDVHDPAADNQRSVEQARAILEQHGFLIDPLKCSIHRAYVGQGNYPYQWCQVTLR</sequence>
<feature type="transmembrane region" description="Helical" evidence="1">
    <location>
        <begin position="187"/>
        <end position="205"/>
    </location>
</feature>
<evidence type="ECO:0000313" key="2">
    <source>
        <dbReference type="EMBL" id="SIO67882.1"/>
    </source>
</evidence>
<evidence type="ECO:0000313" key="3">
    <source>
        <dbReference type="Proteomes" id="UP000185151"/>
    </source>
</evidence>
<keyword evidence="1" id="KW-0472">Membrane</keyword>
<organism evidence="2 3">
    <name type="scientific">Paraburkholderia phenazinium</name>
    <dbReference type="NCBI Taxonomy" id="60549"/>
    <lineage>
        <taxon>Bacteria</taxon>
        <taxon>Pseudomonadati</taxon>
        <taxon>Pseudomonadota</taxon>
        <taxon>Betaproteobacteria</taxon>
        <taxon>Burkholderiales</taxon>
        <taxon>Burkholderiaceae</taxon>
        <taxon>Paraburkholderia</taxon>
    </lineage>
</organism>
<keyword evidence="1" id="KW-0812">Transmembrane</keyword>
<feature type="transmembrane region" description="Helical" evidence="1">
    <location>
        <begin position="211"/>
        <end position="227"/>
    </location>
</feature>
<name>A0A1N6LGD8_9BURK</name>
<reference evidence="2 3" key="1">
    <citation type="submission" date="2016-11" db="EMBL/GenBank/DDBJ databases">
        <authorList>
            <person name="Jaros S."/>
            <person name="Januszkiewicz K."/>
            <person name="Wedrychowicz H."/>
        </authorList>
    </citation>
    <scope>NUCLEOTIDE SEQUENCE [LARGE SCALE GENOMIC DNA]</scope>
    <source>
        <strain evidence="2 3">GAS95</strain>
    </source>
</reference>
<keyword evidence="1" id="KW-1133">Transmembrane helix</keyword>
<accession>A0A1N6LGD8</accession>
<keyword evidence="3" id="KW-1185">Reference proteome</keyword>
<dbReference type="AlphaFoldDB" id="A0A1N6LGD8"/>